<dbReference type="EC" id="6.1.1.21" evidence="9"/>
<evidence type="ECO:0000256" key="2">
    <source>
        <dbReference type="ARBA" id="ARBA00022490"/>
    </source>
</evidence>
<sequence>MSENYRAPRGTQDVFGAEAKKWQYIERIARDMCDRYHITEMRTPIFEHTHVFARGNDGSDVVNKEMYTFEDRGHRSLTLKPEGTAGLVRSFVEHKLYATGGALQRYFYIAPNFRYERPQAGRLRIFHQFGVEFLGEANPYIDIESMLVGINILKEVGITQFKLVVNTLGDQASQDAYKKALRDHFSGHLDTMCADCQRRYEQNPLRMLDCKVDQDHEAMKTAPCNHDYLNDASRDYFEALKRTLNEQQIEYEIDSRLVRGLDYYHHTVYELISTDPKAASQSTIFAGGRYSKLVEYFGGPSVDAIGFAMGLERLLLYADLAGVEFDTEDRIDVFGMPLGSEANASMFKMVETLREAGYDADMDYYNKSMKAQFKQVDRFNAKIAMICGSDEVAENAVTLKNIETQEQCRVAQTDVVEQVRKWIGAK</sequence>
<keyword evidence="2 9" id="KW-0963">Cytoplasm</keyword>
<reference evidence="12 13" key="1">
    <citation type="journal article" date="2020" name="Int. J. Syst. Evol. Microbiol.">
        <title>Description of Erysipelothrix piscisicarius sp. nov., an emergent fish pathogen, and assessment of virulence using a tiger barb (Puntigrus tetrazona) infection model.</title>
        <authorList>
            <person name="Pomaranski E.K."/>
            <person name="Griffin M.J."/>
            <person name="Camus A.C."/>
            <person name="Armwood A.R."/>
            <person name="Shelley J."/>
            <person name="Waldbieser G.C."/>
            <person name="LaFrentz B.R."/>
            <person name="Garcia J.C."/>
            <person name="Yanong R."/>
            <person name="Soto E."/>
        </authorList>
    </citation>
    <scope>NUCLEOTIDE SEQUENCE [LARGE SCALE GENOMIC DNA]</scope>
    <source>
        <strain evidence="12 13">15TAL0474</strain>
    </source>
</reference>
<dbReference type="GO" id="GO:0006427">
    <property type="term" value="P:histidyl-tRNA aminoacylation"/>
    <property type="evidence" value="ECO:0007669"/>
    <property type="project" value="UniProtKB-UniRule"/>
</dbReference>
<dbReference type="InterPro" id="IPR036621">
    <property type="entry name" value="Anticodon-bd_dom_sf"/>
</dbReference>
<dbReference type="SUPFAM" id="SSF55681">
    <property type="entry name" value="Class II aaRS and biotin synthetases"/>
    <property type="match status" value="1"/>
</dbReference>
<keyword evidence="3 9" id="KW-0436">Ligase</keyword>
<comment type="subunit">
    <text evidence="9">Homodimer.</text>
</comment>
<evidence type="ECO:0000256" key="6">
    <source>
        <dbReference type="ARBA" id="ARBA00022917"/>
    </source>
</evidence>
<dbReference type="SUPFAM" id="SSF52954">
    <property type="entry name" value="Class II aaRS ABD-related"/>
    <property type="match status" value="1"/>
</dbReference>
<comment type="similarity">
    <text evidence="1 9">Belongs to the class-II aminoacyl-tRNA synthetase family.</text>
</comment>
<dbReference type="EMBL" id="CP034234">
    <property type="protein sequence ID" value="AZK44526.1"/>
    <property type="molecule type" value="Genomic_DNA"/>
</dbReference>
<dbReference type="InterPro" id="IPR004154">
    <property type="entry name" value="Anticodon-bd"/>
</dbReference>
<feature type="binding site" evidence="10">
    <location>
        <position position="132"/>
    </location>
    <ligand>
        <name>L-histidine</name>
        <dbReference type="ChEBI" id="CHEBI:57595"/>
    </ligand>
</feature>
<evidence type="ECO:0000256" key="9">
    <source>
        <dbReference type="HAMAP-Rule" id="MF_00127"/>
    </source>
</evidence>
<evidence type="ECO:0000256" key="10">
    <source>
        <dbReference type="PIRSR" id="PIRSR001549-1"/>
    </source>
</evidence>
<evidence type="ECO:0000256" key="1">
    <source>
        <dbReference type="ARBA" id="ARBA00008226"/>
    </source>
</evidence>
<dbReference type="InterPro" id="IPR004516">
    <property type="entry name" value="HisRS/HisZ"/>
</dbReference>
<dbReference type="InterPro" id="IPR015807">
    <property type="entry name" value="His-tRNA-ligase"/>
</dbReference>
<organism evidence="12 13">
    <name type="scientific">Erysipelothrix piscisicarius</name>
    <dbReference type="NCBI Taxonomy" id="2485784"/>
    <lineage>
        <taxon>Bacteria</taxon>
        <taxon>Bacillati</taxon>
        <taxon>Bacillota</taxon>
        <taxon>Erysipelotrichia</taxon>
        <taxon>Erysipelotrichales</taxon>
        <taxon>Erysipelotrichaceae</taxon>
        <taxon>Erysipelothrix</taxon>
    </lineage>
</organism>
<feature type="binding site" evidence="10">
    <location>
        <position position="128"/>
    </location>
    <ligand>
        <name>L-histidine</name>
        <dbReference type="ChEBI" id="CHEBI:57595"/>
    </ligand>
</feature>
<evidence type="ECO:0000313" key="13">
    <source>
        <dbReference type="Proteomes" id="UP000278804"/>
    </source>
</evidence>
<dbReference type="InterPro" id="IPR045864">
    <property type="entry name" value="aa-tRNA-synth_II/BPL/LPL"/>
</dbReference>
<dbReference type="GO" id="GO:0016740">
    <property type="term" value="F:transferase activity"/>
    <property type="evidence" value="ECO:0007669"/>
    <property type="project" value="UniProtKB-ARBA"/>
</dbReference>
<dbReference type="KEGG" id="eri:EEI45_07105"/>
<evidence type="ECO:0000256" key="5">
    <source>
        <dbReference type="ARBA" id="ARBA00022840"/>
    </source>
</evidence>
<proteinExistence type="inferred from homology"/>
<dbReference type="GO" id="GO:0004821">
    <property type="term" value="F:histidine-tRNA ligase activity"/>
    <property type="evidence" value="ECO:0007669"/>
    <property type="project" value="UniProtKB-UniRule"/>
</dbReference>
<name>A0A3S8RNI9_9FIRM</name>
<keyword evidence="13" id="KW-1185">Reference proteome</keyword>
<feature type="domain" description="Aminoacyl-transfer RNA synthetases class-II family profile" evidence="11">
    <location>
        <begin position="1"/>
        <end position="316"/>
    </location>
</feature>
<dbReference type="PANTHER" id="PTHR43707">
    <property type="entry name" value="HISTIDYL-TRNA SYNTHETASE"/>
    <property type="match status" value="1"/>
</dbReference>
<dbReference type="PROSITE" id="PS50862">
    <property type="entry name" value="AA_TRNA_LIGASE_II"/>
    <property type="match status" value="1"/>
</dbReference>
<keyword evidence="5 9" id="KW-0067">ATP-binding</keyword>
<gene>
    <name evidence="9" type="primary">hisS</name>
    <name evidence="12" type="ORF">EEI45_07105</name>
</gene>
<dbReference type="InterPro" id="IPR041715">
    <property type="entry name" value="HisRS-like_core"/>
</dbReference>
<protein>
    <recommendedName>
        <fullName evidence="9">Histidine--tRNA ligase</fullName>
        <ecNumber evidence="9">6.1.1.21</ecNumber>
    </recommendedName>
    <alternativeName>
        <fullName evidence="9">Histidyl-tRNA synthetase</fullName>
        <shortName evidence="9">HisRS</shortName>
    </alternativeName>
</protein>
<dbReference type="Pfam" id="PF03129">
    <property type="entry name" value="HGTP_anticodon"/>
    <property type="match status" value="1"/>
</dbReference>
<dbReference type="CDD" id="cd00773">
    <property type="entry name" value="HisRS-like_core"/>
    <property type="match status" value="1"/>
</dbReference>
<dbReference type="PIRSF" id="PIRSF001549">
    <property type="entry name" value="His-tRNA_synth"/>
    <property type="match status" value="1"/>
</dbReference>
<dbReference type="Pfam" id="PF13393">
    <property type="entry name" value="tRNA-synt_His"/>
    <property type="match status" value="1"/>
</dbReference>
<dbReference type="RefSeq" id="WP_125164693.1">
    <property type="nucleotide sequence ID" value="NZ_CP034234.1"/>
</dbReference>
<feature type="binding site" evidence="10">
    <location>
        <position position="114"/>
    </location>
    <ligand>
        <name>L-histidine</name>
        <dbReference type="ChEBI" id="CHEBI:57595"/>
    </ligand>
</feature>
<keyword evidence="6 9" id="KW-0648">Protein biosynthesis</keyword>
<accession>A0A3S8RNI9</accession>
<dbReference type="InterPro" id="IPR033656">
    <property type="entry name" value="HisRS_anticodon"/>
</dbReference>
<evidence type="ECO:0000259" key="11">
    <source>
        <dbReference type="PROSITE" id="PS50862"/>
    </source>
</evidence>
<feature type="binding site" evidence="10">
    <location>
        <begin position="82"/>
        <end position="84"/>
    </location>
    <ligand>
        <name>L-histidine</name>
        <dbReference type="ChEBI" id="CHEBI:57595"/>
    </ligand>
</feature>
<evidence type="ECO:0000256" key="7">
    <source>
        <dbReference type="ARBA" id="ARBA00023146"/>
    </source>
</evidence>
<keyword evidence="7 9" id="KW-0030">Aminoacyl-tRNA synthetase</keyword>
<keyword evidence="4 9" id="KW-0547">Nucleotide-binding</keyword>
<dbReference type="GO" id="GO:0005737">
    <property type="term" value="C:cytoplasm"/>
    <property type="evidence" value="ECO:0007669"/>
    <property type="project" value="UniProtKB-SubCell"/>
</dbReference>
<evidence type="ECO:0000313" key="12">
    <source>
        <dbReference type="EMBL" id="AZK44526.1"/>
    </source>
</evidence>
<dbReference type="Gene3D" id="3.30.930.10">
    <property type="entry name" value="Bira Bifunctional Protein, Domain 2"/>
    <property type="match status" value="1"/>
</dbReference>
<evidence type="ECO:0000256" key="8">
    <source>
        <dbReference type="ARBA" id="ARBA00047639"/>
    </source>
</evidence>
<dbReference type="GO" id="GO:0140096">
    <property type="term" value="F:catalytic activity, acting on a protein"/>
    <property type="evidence" value="ECO:0007669"/>
    <property type="project" value="UniProtKB-ARBA"/>
</dbReference>
<dbReference type="NCBIfam" id="TIGR00442">
    <property type="entry name" value="hisS"/>
    <property type="match status" value="1"/>
</dbReference>
<comment type="catalytic activity">
    <reaction evidence="8 9">
        <text>tRNA(His) + L-histidine + ATP = L-histidyl-tRNA(His) + AMP + diphosphate + H(+)</text>
        <dbReference type="Rhea" id="RHEA:17313"/>
        <dbReference type="Rhea" id="RHEA-COMP:9665"/>
        <dbReference type="Rhea" id="RHEA-COMP:9689"/>
        <dbReference type="ChEBI" id="CHEBI:15378"/>
        <dbReference type="ChEBI" id="CHEBI:30616"/>
        <dbReference type="ChEBI" id="CHEBI:33019"/>
        <dbReference type="ChEBI" id="CHEBI:57595"/>
        <dbReference type="ChEBI" id="CHEBI:78442"/>
        <dbReference type="ChEBI" id="CHEBI:78527"/>
        <dbReference type="ChEBI" id="CHEBI:456215"/>
        <dbReference type="EC" id="6.1.1.21"/>
    </reaction>
</comment>
<dbReference type="InterPro" id="IPR006195">
    <property type="entry name" value="aa-tRNA-synth_II"/>
</dbReference>
<evidence type="ECO:0000256" key="4">
    <source>
        <dbReference type="ARBA" id="ARBA00022741"/>
    </source>
</evidence>
<dbReference type="GO" id="GO:0005524">
    <property type="term" value="F:ATP binding"/>
    <property type="evidence" value="ECO:0007669"/>
    <property type="project" value="UniProtKB-UniRule"/>
</dbReference>
<dbReference type="PANTHER" id="PTHR43707:SF1">
    <property type="entry name" value="HISTIDINE--TRNA LIGASE, MITOCHONDRIAL-RELATED"/>
    <property type="match status" value="1"/>
</dbReference>
<feature type="binding site" evidence="10">
    <location>
        <begin position="263"/>
        <end position="264"/>
    </location>
    <ligand>
        <name>L-histidine</name>
        <dbReference type="ChEBI" id="CHEBI:57595"/>
    </ligand>
</feature>
<dbReference type="HAMAP" id="MF_00127">
    <property type="entry name" value="His_tRNA_synth"/>
    <property type="match status" value="1"/>
</dbReference>
<dbReference type="Proteomes" id="UP000278804">
    <property type="component" value="Chromosome"/>
</dbReference>
<dbReference type="AlphaFoldDB" id="A0A3S8RNI9"/>
<dbReference type="Gene3D" id="3.40.50.800">
    <property type="entry name" value="Anticodon-binding domain"/>
    <property type="match status" value="1"/>
</dbReference>
<comment type="subcellular location">
    <subcellularLocation>
        <location evidence="9">Cytoplasm</location>
    </subcellularLocation>
</comment>
<evidence type="ECO:0000256" key="3">
    <source>
        <dbReference type="ARBA" id="ARBA00022598"/>
    </source>
</evidence>
<dbReference type="CDD" id="cd00859">
    <property type="entry name" value="HisRS_anticodon"/>
    <property type="match status" value="1"/>
</dbReference>
<feature type="binding site" evidence="10">
    <location>
        <position position="259"/>
    </location>
    <ligand>
        <name>L-histidine</name>
        <dbReference type="ChEBI" id="CHEBI:57595"/>
    </ligand>
</feature>